<dbReference type="EMBL" id="CM046388">
    <property type="protein sequence ID" value="KAI8573187.1"/>
    <property type="molecule type" value="Genomic_DNA"/>
</dbReference>
<dbReference type="Proteomes" id="UP001062846">
    <property type="component" value="Chromosome 1"/>
</dbReference>
<keyword evidence="2" id="KW-1185">Reference proteome</keyword>
<proteinExistence type="predicted"/>
<evidence type="ECO:0000313" key="1">
    <source>
        <dbReference type="EMBL" id="KAI8573187.1"/>
    </source>
</evidence>
<reference evidence="1" key="1">
    <citation type="submission" date="2022-02" db="EMBL/GenBank/DDBJ databases">
        <title>Plant Genome Project.</title>
        <authorList>
            <person name="Zhang R.-G."/>
        </authorList>
    </citation>
    <scope>NUCLEOTIDE SEQUENCE</scope>
    <source>
        <strain evidence="1">AT1</strain>
    </source>
</reference>
<gene>
    <name evidence="1" type="ORF">RHMOL_Rhmol01G0259200</name>
</gene>
<protein>
    <submittedName>
        <fullName evidence="1">Uncharacterized protein</fullName>
    </submittedName>
</protein>
<name>A0ACC0Q547_RHOML</name>
<accession>A0ACC0Q547</accession>
<sequence length="170" mass="19078">MVHNDFYTPNQLLPIFPLLFSFPLFLSLQWRPRPPSPPPSSSLSLSFYEDDYADIGIPLPNITNDVLSKVIEYCKKTMSRRQRLPITTIARPVISSILGAVVTGGNEHQNTTCRSDLRTRRRCDGVGTRSFLHSYGSNFPTSTTHSKLRPHDRHQFSNCNGEGGGFGKVI</sequence>
<comment type="caution">
    <text evidence="1">The sequence shown here is derived from an EMBL/GenBank/DDBJ whole genome shotgun (WGS) entry which is preliminary data.</text>
</comment>
<evidence type="ECO:0000313" key="2">
    <source>
        <dbReference type="Proteomes" id="UP001062846"/>
    </source>
</evidence>
<organism evidence="1 2">
    <name type="scientific">Rhododendron molle</name>
    <name type="common">Chinese azalea</name>
    <name type="synonym">Azalea mollis</name>
    <dbReference type="NCBI Taxonomy" id="49168"/>
    <lineage>
        <taxon>Eukaryota</taxon>
        <taxon>Viridiplantae</taxon>
        <taxon>Streptophyta</taxon>
        <taxon>Embryophyta</taxon>
        <taxon>Tracheophyta</taxon>
        <taxon>Spermatophyta</taxon>
        <taxon>Magnoliopsida</taxon>
        <taxon>eudicotyledons</taxon>
        <taxon>Gunneridae</taxon>
        <taxon>Pentapetalae</taxon>
        <taxon>asterids</taxon>
        <taxon>Ericales</taxon>
        <taxon>Ericaceae</taxon>
        <taxon>Ericoideae</taxon>
        <taxon>Rhodoreae</taxon>
        <taxon>Rhododendron</taxon>
    </lineage>
</organism>